<organism evidence="2 3">
    <name type="scientific">Megasphaera stantonii</name>
    <dbReference type="NCBI Taxonomy" id="2144175"/>
    <lineage>
        <taxon>Bacteria</taxon>
        <taxon>Bacillati</taxon>
        <taxon>Bacillota</taxon>
        <taxon>Negativicutes</taxon>
        <taxon>Veillonellales</taxon>
        <taxon>Veillonellaceae</taxon>
        <taxon>Megasphaera</taxon>
    </lineage>
</organism>
<dbReference type="KEGG" id="meg:DKB62_05040"/>
<dbReference type="PANTHER" id="PTHR30002">
    <property type="entry name" value="EPOXYQUEUOSINE REDUCTASE"/>
    <property type="match status" value="1"/>
</dbReference>
<dbReference type="PANTHER" id="PTHR30002:SF4">
    <property type="entry name" value="EPOXYQUEUOSINE REDUCTASE"/>
    <property type="match status" value="1"/>
</dbReference>
<dbReference type="Proteomes" id="UP000254337">
    <property type="component" value="Chromosome"/>
</dbReference>
<dbReference type="AlphaFoldDB" id="A0A346AYN7"/>
<reference evidence="2 3" key="1">
    <citation type="submission" date="2018-05" db="EMBL/GenBank/DDBJ databases">
        <title>Complete genome sequence of Megasphaera sp. AJH120T, isolated from the ceca of a chicken.</title>
        <authorList>
            <person name="Maki J."/>
            <person name="Looft T."/>
        </authorList>
    </citation>
    <scope>NUCLEOTIDE SEQUENCE [LARGE SCALE GENOMIC DNA]</scope>
    <source>
        <strain evidence="2 3">AJH120</strain>
    </source>
</reference>
<evidence type="ECO:0000256" key="1">
    <source>
        <dbReference type="ARBA" id="ARBA00022485"/>
    </source>
</evidence>
<keyword evidence="1" id="KW-0004">4Fe-4S</keyword>
<dbReference type="SUPFAM" id="SSF46548">
    <property type="entry name" value="alpha-helical ferredoxin"/>
    <property type="match status" value="1"/>
</dbReference>
<sequence>MSRSSLVQAIYETALSCGFDNCGIIPVSALDGYKQRLQEREEAVPQSRPVYQDIEHLAAVRELYPWAKSVVVCITWLGAYRYPLSLQGLYGKAFLLSPDTVPDCEAHRQKLHFETWLAEQGLRFEGGETNAPARIIPLRYAAVAAGLGIFRKNNFFYGEKGSYYELEGYLIDQPCEYTHECRLRPCADSCTLCQKACRTKALSAPYTMNPLSCTSFWTTFGQGAVPPHLTADQFTTWLCGCDACQDVCPYNRHDWSQGKDFPGLQELEPLLQPETIVAASDAELCDKVIPKTDLHISPDQVQTLRTSALRILAYLKKRGDTPARKE</sequence>
<evidence type="ECO:0000313" key="2">
    <source>
        <dbReference type="EMBL" id="AXL20980.1"/>
    </source>
</evidence>
<keyword evidence="1" id="KW-0479">Metal-binding</keyword>
<keyword evidence="1" id="KW-0408">Iron</keyword>
<dbReference type="RefSeq" id="WP_107196468.1">
    <property type="nucleotide sequence ID" value="NZ_CP029462.1"/>
</dbReference>
<dbReference type="Pfam" id="PF13484">
    <property type="entry name" value="Fer4_16"/>
    <property type="match status" value="1"/>
</dbReference>
<dbReference type="InterPro" id="IPR004453">
    <property type="entry name" value="QueG"/>
</dbReference>
<dbReference type="GO" id="GO:0052693">
    <property type="term" value="F:epoxyqueuosine reductase activity"/>
    <property type="evidence" value="ECO:0007669"/>
    <property type="project" value="TreeGrafter"/>
</dbReference>
<dbReference type="EMBL" id="CP029462">
    <property type="protein sequence ID" value="AXL20980.1"/>
    <property type="molecule type" value="Genomic_DNA"/>
</dbReference>
<keyword evidence="3" id="KW-1185">Reference proteome</keyword>
<protein>
    <submittedName>
        <fullName evidence="2">Epoxyqueuosine reductase</fullName>
    </submittedName>
</protein>
<keyword evidence="1" id="KW-0411">Iron-sulfur</keyword>
<evidence type="ECO:0000313" key="3">
    <source>
        <dbReference type="Proteomes" id="UP000254337"/>
    </source>
</evidence>
<dbReference type="GO" id="GO:0008616">
    <property type="term" value="P:tRNA queuosine(34) biosynthetic process"/>
    <property type="evidence" value="ECO:0007669"/>
    <property type="project" value="InterPro"/>
</dbReference>
<dbReference type="OrthoDB" id="9784571at2"/>
<gene>
    <name evidence="2" type="ORF">DKB62_05040</name>
</gene>
<accession>A0A346AYN7</accession>
<name>A0A346AYN7_9FIRM</name>
<dbReference type="GO" id="GO:0051539">
    <property type="term" value="F:4 iron, 4 sulfur cluster binding"/>
    <property type="evidence" value="ECO:0007669"/>
    <property type="project" value="UniProtKB-KW"/>
</dbReference>
<proteinExistence type="predicted"/>